<dbReference type="GO" id="GO:0009055">
    <property type="term" value="F:electron transfer activity"/>
    <property type="evidence" value="ECO:0007669"/>
    <property type="project" value="InterPro"/>
</dbReference>
<dbReference type="InterPro" id="IPR009056">
    <property type="entry name" value="Cyt_c-like_dom"/>
</dbReference>
<dbReference type="EMBL" id="CP041969">
    <property type="protein sequence ID" value="QMV39773.1"/>
    <property type="molecule type" value="Genomic_DNA"/>
</dbReference>
<organism evidence="8 9">
    <name type="scientific">Cohnella cholangitidis</name>
    <dbReference type="NCBI Taxonomy" id="2598458"/>
    <lineage>
        <taxon>Bacteria</taxon>
        <taxon>Bacillati</taxon>
        <taxon>Bacillota</taxon>
        <taxon>Bacilli</taxon>
        <taxon>Bacillales</taxon>
        <taxon>Paenibacillaceae</taxon>
        <taxon>Cohnella</taxon>
    </lineage>
</organism>
<sequence length="120" mass="12950">MQKRIMATLLIIACVFGVYLLSSGLPDKKESEVSGTKFTVPERAVNAAASEQLYQNMCISCHGDQLQGSVGPELAHIGDSMTIEQIFKKISGGGGGMPAFEDRLTEDQLITITTWLASKK</sequence>
<evidence type="ECO:0000259" key="7">
    <source>
        <dbReference type="PROSITE" id="PS51007"/>
    </source>
</evidence>
<name>A0A7G5BS39_9BACL</name>
<keyword evidence="1" id="KW-0813">Transport</keyword>
<accession>A0A7G5BS39</accession>
<dbReference type="PANTHER" id="PTHR37823">
    <property type="entry name" value="CYTOCHROME C-553-LIKE"/>
    <property type="match status" value="1"/>
</dbReference>
<dbReference type="InterPro" id="IPR051811">
    <property type="entry name" value="Cytochrome_c550/c551-like"/>
</dbReference>
<keyword evidence="4" id="KW-0249">Electron transport</keyword>
<evidence type="ECO:0000256" key="3">
    <source>
        <dbReference type="ARBA" id="ARBA00022723"/>
    </source>
</evidence>
<protein>
    <submittedName>
        <fullName evidence="8">Cytochrome c</fullName>
    </submittedName>
</protein>
<feature type="domain" description="Cytochrome c" evidence="7">
    <location>
        <begin position="45"/>
        <end position="120"/>
    </location>
</feature>
<evidence type="ECO:0000256" key="2">
    <source>
        <dbReference type="ARBA" id="ARBA00022617"/>
    </source>
</evidence>
<keyword evidence="9" id="KW-1185">Reference proteome</keyword>
<dbReference type="KEGG" id="cchl:FPL14_00040"/>
<dbReference type="Pfam" id="PF13442">
    <property type="entry name" value="Cytochrome_CBB3"/>
    <property type="match status" value="1"/>
</dbReference>
<dbReference type="GO" id="GO:0020037">
    <property type="term" value="F:heme binding"/>
    <property type="evidence" value="ECO:0007669"/>
    <property type="project" value="InterPro"/>
</dbReference>
<dbReference type="AlphaFoldDB" id="A0A7G5BS39"/>
<keyword evidence="5 6" id="KW-0408">Iron</keyword>
<evidence type="ECO:0000313" key="9">
    <source>
        <dbReference type="Proteomes" id="UP000515679"/>
    </source>
</evidence>
<dbReference type="RefSeq" id="WP_182301107.1">
    <property type="nucleotide sequence ID" value="NZ_CP041969.1"/>
</dbReference>
<evidence type="ECO:0000256" key="6">
    <source>
        <dbReference type="PROSITE-ProRule" id="PRU00433"/>
    </source>
</evidence>
<reference evidence="8 9" key="1">
    <citation type="submission" date="2019-07" db="EMBL/GenBank/DDBJ databases">
        <authorList>
            <person name="Kim J.K."/>
            <person name="Cheong H.-M."/>
            <person name="Choi Y."/>
            <person name="Hwang K.J."/>
            <person name="Lee S."/>
            <person name="Choi C."/>
        </authorList>
    </citation>
    <scope>NUCLEOTIDE SEQUENCE [LARGE SCALE GENOMIC DNA]</scope>
    <source>
        <strain evidence="8 9">KS 22</strain>
    </source>
</reference>
<dbReference type="Proteomes" id="UP000515679">
    <property type="component" value="Chromosome"/>
</dbReference>
<keyword evidence="3 6" id="KW-0479">Metal-binding</keyword>
<proteinExistence type="predicted"/>
<dbReference type="GO" id="GO:0046872">
    <property type="term" value="F:metal ion binding"/>
    <property type="evidence" value="ECO:0007669"/>
    <property type="project" value="UniProtKB-KW"/>
</dbReference>
<dbReference type="PANTHER" id="PTHR37823:SF4">
    <property type="entry name" value="MENAQUINOL-CYTOCHROME C REDUCTASE CYTOCHROME B_C SUBUNIT"/>
    <property type="match status" value="1"/>
</dbReference>
<dbReference type="Gene3D" id="1.10.760.10">
    <property type="entry name" value="Cytochrome c-like domain"/>
    <property type="match status" value="1"/>
</dbReference>
<evidence type="ECO:0000256" key="1">
    <source>
        <dbReference type="ARBA" id="ARBA00022448"/>
    </source>
</evidence>
<evidence type="ECO:0000256" key="5">
    <source>
        <dbReference type="ARBA" id="ARBA00023004"/>
    </source>
</evidence>
<gene>
    <name evidence="8" type="ORF">FPL14_00040</name>
</gene>
<evidence type="ECO:0000313" key="8">
    <source>
        <dbReference type="EMBL" id="QMV39773.1"/>
    </source>
</evidence>
<keyword evidence="2 6" id="KW-0349">Heme</keyword>
<dbReference type="PROSITE" id="PS51007">
    <property type="entry name" value="CYTC"/>
    <property type="match status" value="1"/>
</dbReference>
<dbReference type="SUPFAM" id="SSF46626">
    <property type="entry name" value="Cytochrome c"/>
    <property type="match status" value="1"/>
</dbReference>
<evidence type="ECO:0000256" key="4">
    <source>
        <dbReference type="ARBA" id="ARBA00022982"/>
    </source>
</evidence>
<dbReference type="InterPro" id="IPR036909">
    <property type="entry name" value="Cyt_c-like_dom_sf"/>
</dbReference>